<dbReference type="GO" id="GO:0003779">
    <property type="term" value="F:actin binding"/>
    <property type="evidence" value="ECO:0007669"/>
    <property type="project" value="UniProtKB-KW"/>
</dbReference>
<reference evidence="17" key="2">
    <citation type="submission" date="2025-09" db="UniProtKB">
        <authorList>
            <consortium name="Ensembl"/>
        </authorList>
    </citation>
    <scope>IDENTIFICATION</scope>
    <source>
        <strain evidence="17">Glennie</strain>
    </source>
</reference>
<evidence type="ECO:0000256" key="12">
    <source>
        <dbReference type="ARBA" id="ARBA00026058"/>
    </source>
</evidence>
<evidence type="ECO:0000313" key="17">
    <source>
        <dbReference type="Ensembl" id="ENSOANP00000033954.1"/>
    </source>
</evidence>
<feature type="domain" description="WH2" evidence="15">
    <location>
        <begin position="253"/>
        <end position="274"/>
    </location>
</feature>
<dbReference type="InParanoid" id="A0A6I8MZ43"/>
<protein>
    <recommendedName>
        <fullName evidence="13">Adenylyl cyclase-associated protein</fullName>
    </recommendedName>
</protein>
<dbReference type="FunFam" id="1.25.40.330:FF:000001">
    <property type="entry name" value="Adenylyl cyclase-associated protein"/>
    <property type="match status" value="1"/>
</dbReference>
<keyword evidence="7" id="KW-0597">Phosphoprotein</keyword>
<dbReference type="Gene3D" id="1.25.40.330">
    <property type="entry name" value="Adenylate cyclase-associated CAP, N-terminal domain"/>
    <property type="match status" value="1"/>
</dbReference>
<feature type="compositionally biased region" description="Pro residues" evidence="14">
    <location>
        <begin position="229"/>
        <end position="243"/>
    </location>
</feature>
<evidence type="ECO:0000256" key="4">
    <source>
        <dbReference type="ARBA" id="ARBA00022475"/>
    </source>
</evidence>
<dbReference type="PROSITE" id="PS51329">
    <property type="entry name" value="C_CAP_COFACTOR_C"/>
    <property type="match status" value="1"/>
</dbReference>
<evidence type="ECO:0000313" key="18">
    <source>
        <dbReference type="Proteomes" id="UP000002279"/>
    </source>
</evidence>
<evidence type="ECO:0000256" key="6">
    <source>
        <dbReference type="ARBA" id="ARBA00022499"/>
    </source>
</evidence>
<dbReference type="SUPFAM" id="SSF101278">
    <property type="entry name" value="N-terminal domain of adenylylcyclase associated protein, CAP"/>
    <property type="match status" value="1"/>
</dbReference>
<keyword evidence="4" id="KW-1003">Cell membrane</keyword>
<proteinExistence type="inferred from homology"/>
<dbReference type="InterPro" id="IPR036223">
    <property type="entry name" value="CAP_C_sf"/>
</dbReference>
<gene>
    <name evidence="17" type="primary">CAP1</name>
</gene>
<keyword evidence="11" id="KW-0009">Actin-binding</keyword>
<dbReference type="Pfam" id="PF01213">
    <property type="entry name" value="CAP_N-CM"/>
    <property type="match status" value="1"/>
</dbReference>
<feature type="region of interest" description="Disordered" evidence="14">
    <location>
        <begin position="279"/>
        <end position="317"/>
    </location>
</feature>
<evidence type="ECO:0000256" key="8">
    <source>
        <dbReference type="ARBA" id="ARBA00022843"/>
    </source>
</evidence>
<accession>A0A6I8MZ43</accession>
<name>A0A6I8MZ43_ORNAN</name>
<evidence type="ECO:0000256" key="10">
    <source>
        <dbReference type="ARBA" id="ARBA00023136"/>
    </source>
</evidence>
<dbReference type="InterPro" id="IPR053950">
    <property type="entry name" value="CAP_N"/>
</dbReference>
<dbReference type="OMA" id="CDPRQTV"/>
<organism evidence="17 18">
    <name type="scientific">Ornithorhynchus anatinus</name>
    <name type="common">Duckbill platypus</name>
    <dbReference type="NCBI Taxonomy" id="9258"/>
    <lineage>
        <taxon>Eukaryota</taxon>
        <taxon>Metazoa</taxon>
        <taxon>Chordata</taxon>
        <taxon>Craniata</taxon>
        <taxon>Vertebrata</taxon>
        <taxon>Euteleostomi</taxon>
        <taxon>Mammalia</taxon>
        <taxon>Monotremata</taxon>
        <taxon>Ornithorhynchidae</taxon>
        <taxon>Ornithorhynchus</taxon>
    </lineage>
</organism>
<evidence type="ECO:0000256" key="9">
    <source>
        <dbReference type="ARBA" id="ARBA00022990"/>
    </source>
</evidence>
<feature type="compositionally biased region" description="Low complexity" evidence="14">
    <location>
        <begin position="471"/>
        <end position="481"/>
    </location>
</feature>
<dbReference type="PROSITE" id="PS01088">
    <property type="entry name" value="CAP_1"/>
    <property type="match status" value="1"/>
</dbReference>
<evidence type="ECO:0000259" key="16">
    <source>
        <dbReference type="PROSITE" id="PS51329"/>
    </source>
</evidence>
<keyword evidence="18" id="KW-1185">Reference proteome</keyword>
<dbReference type="InterPro" id="IPR017901">
    <property type="entry name" value="C-CAP_CF_C-like"/>
</dbReference>
<keyword evidence="8" id="KW-0832">Ubl conjugation</keyword>
<evidence type="ECO:0000259" key="15">
    <source>
        <dbReference type="PROSITE" id="PS51082"/>
    </source>
</evidence>
<sequence length="657" mass="70146">MANMQHLVERLEKAVGRLEAVSQAPGGHGGCGDAVPKGVAPFVQAFDSLLAGPVAEYMRISKEIGGDVQKHAEMVHTGLKTERALLVTASQCQQPSGNKLSDLLGPISEQIQGVQNFREKNRGSRLFNHLSAVSESIPALGWVAMAPKPGPYVKEMNDAAMFYTNRVLKEYKDVDKKHVDWVKAYLSIWAELQAYIKEFHTTGLTWSKTGPIAKELSGVSAGPSAGSGAPPPPPPGPPPPPVPTSSGSDDAASRSALFAQINQGEGITHALKHVSDDMKTHKNPALKSQGGPVRAGPKPFTAPKPTGGSAPKPLTKKEPPLLELEGKKWRVENQENVSNLVIEDTELKQVAYVFKCVNSTLHIKGKINSITLDNCKKLGLVFDDVVGIVEIINSRDIKVQVMGKVPTISINKTDGCHVYLSTSSLDCEIVSAKSSEMNVLIPTEGGDFVSVLPARGDRGAGGWPPPREPVGAGARGSAPRGRCNRLGFGSEVTGRDDQSWPWSGPSPTPSRMEPGPGSRKALGTSLGSAVCLLCDLGQVTSLLRASVYVICKTGIKTVSPTWDGDCVQPDKRLSTPVLSTERSNTVIIVSVMDSSGGEGLWSETDDSHPSQRSGVARWKEPGLGSQKSWVRMPALPLVSWVTVGRSPHFSVPQFPHL</sequence>
<dbReference type="InterPro" id="IPR016098">
    <property type="entry name" value="CAP/MinC_C"/>
</dbReference>
<dbReference type="AlphaFoldDB" id="A0A6I8MZ43"/>
<keyword evidence="9" id="KW-0007">Acetylation</keyword>
<dbReference type="PANTHER" id="PTHR10652">
    <property type="entry name" value="ADENYLYL CYCLASE-ASSOCIATED PROTEIN"/>
    <property type="match status" value="1"/>
</dbReference>
<evidence type="ECO:0000256" key="14">
    <source>
        <dbReference type="SAM" id="MobiDB-lite"/>
    </source>
</evidence>
<feature type="region of interest" description="Disordered" evidence="14">
    <location>
        <begin position="215"/>
        <end position="252"/>
    </location>
</feature>
<dbReference type="SUPFAM" id="SSF69340">
    <property type="entry name" value="C-terminal domain of adenylylcyclase associated protein"/>
    <property type="match status" value="1"/>
</dbReference>
<dbReference type="GO" id="GO:0005886">
    <property type="term" value="C:plasma membrane"/>
    <property type="evidence" value="ECO:0007669"/>
    <property type="project" value="UniProtKB-SubCell"/>
</dbReference>
<dbReference type="Bgee" id="ENSOANG00000012533">
    <property type="expression patterns" value="Expressed in fibroblast and 7 other cell types or tissues"/>
</dbReference>
<dbReference type="Pfam" id="PF08603">
    <property type="entry name" value="CAP_C"/>
    <property type="match status" value="1"/>
</dbReference>
<dbReference type="PROSITE" id="PS51082">
    <property type="entry name" value="WH2"/>
    <property type="match status" value="1"/>
</dbReference>
<dbReference type="SMART" id="SM00673">
    <property type="entry name" value="CARP"/>
    <property type="match status" value="2"/>
</dbReference>
<evidence type="ECO:0000256" key="1">
    <source>
        <dbReference type="ARBA" id="ARBA00003250"/>
    </source>
</evidence>
<dbReference type="GO" id="GO:0007010">
    <property type="term" value="P:cytoskeleton organization"/>
    <property type="evidence" value="ECO:0007669"/>
    <property type="project" value="InterPro"/>
</dbReference>
<feature type="compositionally biased region" description="Low complexity" evidence="14">
    <location>
        <begin position="217"/>
        <end position="228"/>
    </location>
</feature>
<evidence type="ECO:0000256" key="5">
    <source>
        <dbReference type="ARBA" id="ARBA00022481"/>
    </source>
</evidence>
<comment type="similarity">
    <text evidence="3 13">Belongs to the CAP family.</text>
</comment>
<evidence type="ECO:0000256" key="13">
    <source>
        <dbReference type="RuleBase" id="RU000647"/>
    </source>
</evidence>
<keyword evidence="10" id="KW-0472">Membrane</keyword>
<dbReference type="InterPro" id="IPR013912">
    <property type="entry name" value="Adenylate_cyclase-assoc_CAP_C"/>
</dbReference>
<feature type="region of interest" description="Disordered" evidence="14">
    <location>
        <begin position="598"/>
        <end position="617"/>
    </location>
</feature>
<feature type="domain" description="C-CAP/cofactor C-like" evidence="16">
    <location>
        <begin position="319"/>
        <end position="453"/>
    </location>
</feature>
<dbReference type="FunFam" id="2.160.20.70:FF:000001">
    <property type="entry name" value="Adenylyl cyclase-associated protein"/>
    <property type="match status" value="1"/>
</dbReference>
<dbReference type="InterPro" id="IPR006599">
    <property type="entry name" value="CARP_motif"/>
</dbReference>
<dbReference type="Ensembl" id="ENSOANT00000047092.1">
    <property type="protein sequence ID" value="ENSOANP00000033954.1"/>
    <property type="gene ID" value="ENSOANG00000012533.3"/>
</dbReference>
<evidence type="ECO:0000256" key="11">
    <source>
        <dbReference type="ARBA" id="ARBA00023203"/>
    </source>
</evidence>
<dbReference type="InterPro" id="IPR013992">
    <property type="entry name" value="Adenylate_cyclase-assoc_CAP_N"/>
</dbReference>
<dbReference type="InterPro" id="IPR001837">
    <property type="entry name" value="Adenylate_cyclase-assoc_CAP"/>
</dbReference>
<evidence type="ECO:0000256" key="2">
    <source>
        <dbReference type="ARBA" id="ARBA00004202"/>
    </source>
</evidence>
<comment type="subunit">
    <text evidence="12">Homodimer. Binds actin monomers.</text>
</comment>
<comment type="subcellular location">
    <subcellularLocation>
        <location evidence="2">Cell membrane</location>
        <topology evidence="2">Peripheral membrane protein</topology>
    </subcellularLocation>
</comment>
<evidence type="ECO:0000256" key="7">
    <source>
        <dbReference type="ARBA" id="ARBA00022553"/>
    </source>
</evidence>
<evidence type="ECO:0000256" key="3">
    <source>
        <dbReference type="ARBA" id="ARBA00007659"/>
    </source>
</evidence>
<dbReference type="InterPro" id="IPR018106">
    <property type="entry name" value="CAP_CS_N"/>
</dbReference>
<dbReference type="InterPro" id="IPR003124">
    <property type="entry name" value="WH2_dom"/>
</dbReference>
<dbReference type="FunCoup" id="A0A6I8MZ43">
    <property type="interactions" value="1342"/>
</dbReference>
<comment type="function">
    <text evidence="1">Directly regulates filament dynamics and has been implicated in a number of complex developmental and morphological processes, including mRNA localization and the establishment of cell polarity.</text>
</comment>
<dbReference type="InterPro" id="IPR036222">
    <property type="entry name" value="CAP_N_sf"/>
</dbReference>
<dbReference type="Gene3D" id="2.160.20.70">
    <property type="match status" value="1"/>
</dbReference>
<reference evidence="17" key="1">
    <citation type="submission" date="2025-08" db="UniProtKB">
        <authorList>
            <consortium name="Ensembl"/>
        </authorList>
    </citation>
    <scope>IDENTIFICATION</scope>
    <source>
        <strain evidence="17">Glennie</strain>
    </source>
</reference>
<keyword evidence="6" id="KW-1017">Isopeptide bond</keyword>
<dbReference type="PANTHER" id="PTHR10652:SF1">
    <property type="entry name" value="ADENYLYL CYCLASE-ASSOCIATED PROTEIN 1"/>
    <property type="match status" value="1"/>
</dbReference>
<feature type="region of interest" description="Disordered" evidence="14">
    <location>
        <begin position="457"/>
        <end position="521"/>
    </location>
</feature>
<keyword evidence="5" id="KW-0488">Methylation</keyword>
<dbReference type="Pfam" id="PF21938">
    <property type="entry name" value="CAP_N"/>
    <property type="match status" value="1"/>
</dbReference>
<dbReference type="GeneTree" id="ENSGT00390000017955"/>
<dbReference type="Proteomes" id="UP000002279">
    <property type="component" value="Unplaced"/>
</dbReference>